<dbReference type="Proteomes" id="UP001162131">
    <property type="component" value="Unassembled WGS sequence"/>
</dbReference>
<comment type="caution">
    <text evidence="1">The sequence shown here is derived from an EMBL/GenBank/DDBJ whole genome shotgun (WGS) entry which is preliminary data.</text>
</comment>
<evidence type="ECO:0000313" key="2">
    <source>
        <dbReference type="Proteomes" id="UP001162131"/>
    </source>
</evidence>
<sequence length="79" mass="9610">MIIDWWVSDFWLIQLWRIDDASLAYWETLMSSERDLWLIRRSSVSMTMELFLRICGAGCDKAYFYEKDPEDGSLFWITW</sequence>
<proteinExistence type="predicted"/>
<accession>A0AAU9KCW0</accession>
<dbReference type="AlphaFoldDB" id="A0AAU9KCW0"/>
<name>A0AAU9KCW0_9CILI</name>
<organism evidence="1 2">
    <name type="scientific">Blepharisma stoltei</name>
    <dbReference type="NCBI Taxonomy" id="1481888"/>
    <lineage>
        <taxon>Eukaryota</taxon>
        <taxon>Sar</taxon>
        <taxon>Alveolata</taxon>
        <taxon>Ciliophora</taxon>
        <taxon>Postciliodesmatophora</taxon>
        <taxon>Heterotrichea</taxon>
        <taxon>Heterotrichida</taxon>
        <taxon>Blepharismidae</taxon>
        <taxon>Blepharisma</taxon>
    </lineage>
</organism>
<evidence type="ECO:0000313" key="1">
    <source>
        <dbReference type="EMBL" id="CAG9336354.1"/>
    </source>
</evidence>
<dbReference type="EMBL" id="CAJZBQ010000064">
    <property type="protein sequence ID" value="CAG9336354.1"/>
    <property type="molecule type" value="Genomic_DNA"/>
</dbReference>
<reference evidence="1" key="1">
    <citation type="submission" date="2021-09" db="EMBL/GenBank/DDBJ databases">
        <authorList>
            <consortium name="AG Swart"/>
            <person name="Singh M."/>
            <person name="Singh A."/>
            <person name="Seah K."/>
            <person name="Emmerich C."/>
        </authorList>
    </citation>
    <scope>NUCLEOTIDE SEQUENCE</scope>
    <source>
        <strain evidence="1">ATCC30299</strain>
    </source>
</reference>
<gene>
    <name evidence="1" type="ORF">BSTOLATCC_MIC66231</name>
</gene>
<protein>
    <submittedName>
        <fullName evidence="1">Uncharacterized protein</fullName>
    </submittedName>
</protein>
<keyword evidence="2" id="KW-1185">Reference proteome</keyword>